<feature type="transmembrane region" description="Helical" evidence="13">
    <location>
        <begin position="164"/>
        <end position="187"/>
    </location>
</feature>
<dbReference type="EMBL" id="DF820466">
    <property type="protein sequence ID" value="GAK57871.1"/>
    <property type="molecule type" value="Genomic_DNA"/>
</dbReference>
<dbReference type="NCBIfam" id="TIGR00560">
    <property type="entry name" value="pgsA"/>
    <property type="match status" value="1"/>
</dbReference>
<evidence type="ECO:0000256" key="10">
    <source>
        <dbReference type="ARBA" id="ARBA00023264"/>
    </source>
</evidence>
<dbReference type="EC" id="2.7.8.5" evidence="11"/>
<dbReference type="PANTHER" id="PTHR14269:SF62">
    <property type="entry name" value="CDP-DIACYLGLYCEROL--GLYCEROL-3-PHOSPHATE 3-PHOSPHATIDYLTRANSFERASE 1, CHLOROPLASTIC"/>
    <property type="match status" value="1"/>
</dbReference>
<proteinExistence type="inferred from homology"/>
<dbReference type="STRING" id="1499967.U27_04843"/>
<comment type="similarity">
    <text evidence="2 12">Belongs to the CDP-alcohol phosphatidyltransferase class-I family.</text>
</comment>
<dbReference type="InterPro" id="IPR043130">
    <property type="entry name" value="CDP-OH_PTrfase_TM_dom"/>
</dbReference>
<feature type="transmembrane region" description="Helical" evidence="13">
    <location>
        <begin position="45"/>
        <end position="63"/>
    </location>
</feature>
<evidence type="ECO:0000256" key="4">
    <source>
        <dbReference type="ARBA" id="ARBA00022679"/>
    </source>
</evidence>
<evidence type="ECO:0000256" key="11">
    <source>
        <dbReference type="NCBIfam" id="TIGR00560"/>
    </source>
</evidence>
<evidence type="ECO:0000256" key="7">
    <source>
        <dbReference type="ARBA" id="ARBA00023098"/>
    </source>
</evidence>
<dbReference type="InterPro" id="IPR000462">
    <property type="entry name" value="CDP-OH_P_trans"/>
</dbReference>
<accession>A0A081BZW6</accession>
<keyword evidence="10" id="KW-1208">Phospholipid metabolism</keyword>
<dbReference type="InterPro" id="IPR048254">
    <property type="entry name" value="CDP_ALCOHOL_P_TRANSF_CS"/>
</dbReference>
<keyword evidence="5 13" id="KW-0812">Transmembrane</keyword>
<feature type="transmembrane region" description="Helical" evidence="13">
    <location>
        <begin position="21"/>
        <end position="39"/>
    </location>
</feature>
<evidence type="ECO:0000313" key="15">
    <source>
        <dbReference type="Proteomes" id="UP000030661"/>
    </source>
</evidence>
<dbReference type="Pfam" id="PF01066">
    <property type="entry name" value="CDP-OH_P_transf"/>
    <property type="match status" value="1"/>
</dbReference>
<evidence type="ECO:0000256" key="13">
    <source>
        <dbReference type="SAM" id="Phobius"/>
    </source>
</evidence>
<gene>
    <name evidence="14" type="ORF">U27_04843</name>
</gene>
<keyword evidence="9" id="KW-0594">Phospholipid biosynthesis</keyword>
<evidence type="ECO:0000256" key="6">
    <source>
        <dbReference type="ARBA" id="ARBA00022989"/>
    </source>
</evidence>
<keyword evidence="4 12" id="KW-0808">Transferase</keyword>
<feature type="transmembrane region" description="Helical" evidence="13">
    <location>
        <begin position="137"/>
        <end position="158"/>
    </location>
</feature>
<dbReference type="GO" id="GO:0046474">
    <property type="term" value="P:glycerophospholipid biosynthetic process"/>
    <property type="evidence" value="ECO:0007669"/>
    <property type="project" value="TreeGrafter"/>
</dbReference>
<sequence length="198" mass="22226">MRFSESVMQVATYYNSMNIPNFLTILRVVAIPFFIVALAYRYTGIALAIFVGCGITDGLDGFIARTFHQRTQIGAFIDPLADKLLLTSTFITLTILDLPNKIPLWLIVTVISRDIIIPVGIAAMFMLGTRVQIAPTWIGKFTTFCQVSLIIIVLFYNYTGEYQAQIILPLCWLTFVVTVISGLGYIYHGIRLLNKNTE</sequence>
<dbReference type="PANTHER" id="PTHR14269">
    <property type="entry name" value="CDP-DIACYLGLYCEROL--GLYCEROL-3-PHOSPHATE 3-PHOSPHATIDYLTRANSFERASE-RELATED"/>
    <property type="match status" value="1"/>
</dbReference>
<keyword evidence="15" id="KW-1185">Reference proteome</keyword>
<evidence type="ECO:0000256" key="8">
    <source>
        <dbReference type="ARBA" id="ARBA00023136"/>
    </source>
</evidence>
<dbReference type="Gene3D" id="1.20.120.1760">
    <property type="match status" value="1"/>
</dbReference>
<evidence type="ECO:0000256" key="2">
    <source>
        <dbReference type="ARBA" id="ARBA00010441"/>
    </source>
</evidence>
<organism evidence="14">
    <name type="scientific">Vecturithrix granuli</name>
    <dbReference type="NCBI Taxonomy" id="1499967"/>
    <lineage>
        <taxon>Bacteria</taxon>
        <taxon>Candidatus Moduliflexota</taxon>
        <taxon>Candidatus Vecturitrichia</taxon>
        <taxon>Candidatus Vecturitrichales</taxon>
        <taxon>Candidatus Vecturitrichaceae</taxon>
        <taxon>Candidatus Vecturithrix</taxon>
    </lineage>
</organism>
<dbReference type="HOGENOM" id="CLU_051314_6_2_0"/>
<name>A0A081BZW6_VECG1</name>
<keyword evidence="3" id="KW-0444">Lipid biosynthesis</keyword>
<dbReference type="PIRSF" id="PIRSF000847">
    <property type="entry name" value="Phos_ph_gly_syn"/>
    <property type="match status" value="1"/>
</dbReference>
<reference evidence="14" key="1">
    <citation type="journal article" date="2015" name="PeerJ">
        <title>First genomic representation of candidate bacterial phylum KSB3 points to enhanced environmental sensing as a trigger of wastewater bulking.</title>
        <authorList>
            <person name="Sekiguchi Y."/>
            <person name="Ohashi A."/>
            <person name="Parks D.H."/>
            <person name="Yamauchi T."/>
            <person name="Tyson G.W."/>
            <person name="Hugenholtz P."/>
        </authorList>
    </citation>
    <scope>NUCLEOTIDE SEQUENCE [LARGE SCALE GENOMIC DNA]</scope>
</reference>
<evidence type="ECO:0000256" key="5">
    <source>
        <dbReference type="ARBA" id="ARBA00022692"/>
    </source>
</evidence>
<keyword evidence="7" id="KW-0443">Lipid metabolism</keyword>
<evidence type="ECO:0000256" key="12">
    <source>
        <dbReference type="RuleBase" id="RU003750"/>
    </source>
</evidence>
<comment type="subcellular location">
    <subcellularLocation>
        <location evidence="1">Membrane</location>
        <topology evidence="1">Multi-pass membrane protein</topology>
    </subcellularLocation>
</comment>
<evidence type="ECO:0000256" key="3">
    <source>
        <dbReference type="ARBA" id="ARBA00022516"/>
    </source>
</evidence>
<dbReference type="eggNOG" id="COG0558">
    <property type="taxonomic scope" value="Bacteria"/>
</dbReference>
<dbReference type="GO" id="GO:0016020">
    <property type="term" value="C:membrane"/>
    <property type="evidence" value="ECO:0007669"/>
    <property type="project" value="UniProtKB-SubCell"/>
</dbReference>
<feature type="transmembrane region" description="Helical" evidence="13">
    <location>
        <begin position="75"/>
        <end position="96"/>
    </location>
</feature>
<dbReference type="GO" id="GO:0008444">
    <property type="term" value="F:CDP-diacylglycerol-glycerol-3-phosphate 3-phosphatidyltransferase activity"/>
    <property type="evidence" value="ECO:0007669"/>
    <property type="project" value="UniProtKB-UniRule"/>
</dbReference>
<feature type="transmembrane region" description="Helical" evidence="13">
    <location>
        <begin position="102"/>
        <end position="125"/>
    </location>
</feature>
<dbReference type="InterPro" id="IPR050324">
    <property type="entry name" value="CDP-alcohol_PTase-I"/>
</dbReference>
<dbReference type="AlphaFoldDB" id="A0A081BZW6"/>
<keyword evidence="6 13" id="KW-1133">Transmembrane helix</keyword>
<evidence type="ECO:0000256" key="1">
    <source>
        <dbReference type="ARBA" id="ARBA00004141"/>
    </source>
</evidence>
<evidence type="ECO:0000256" key="9">
    <source>
        <dbReference type="ARBA" id="ARBA00023209"/>
    </source>
</evidence>
<keyword evidence="8 13" id="KW-0472">Membrane</keyword>
<dbReference type="Proteomes" id="UP000030661">
    <property type="component" value="Unassembled WGS sequence"/>
</dbReference>
<protein>
    <recommendedName>
        <fullName evidence="11">CDP-diacylglycerol--glycerol-3-phosphate 3-phosphatidyltransferase</fullName>
        <ecNumber evidence="11">2.7.8.5</ecNumber>
    </recommendedName>
</protein>
<evidence type="ECO:0000313" key="14">
    <source>
        <dbReference type="EMBL" id="GAK57871.1"/>
    </source>
</evidence>
<dbReference type="InterPro" id="IPR004570">
    <property type="entry name" value="Phosphatidylglycerol_P_synth"/>
</dbReference>
<dbReference type="PROSITE" id="PS00379">
    <property type="entry name" value="CDP_ALCOHOL_P_TRANSF"/>
    <property type="match status" value="1"/>
</dbReference>